<protein>
    <submittedName>
        <fullName evidence="3">Putative oxidoreductase</fullName>
    </submittedName>
</protein>
<dbReference type="Gene3D" id="3.40.50.720">
    <property type="entry name" value="NAD(P)-binding Rossmann-like Domain"/>
    <property type="match status" value="1"/>
</dbReference>
<organism evidence="3">
    <name type="scientific">metagenome</name>
    <dbReference type="NCBI Taxonomy" id="256318"/>
    <lineage>
        <taxon>unclassified sequences</taxon>
        <taxon>metagenomes</taxon>
    </lineage>
</organism>
<reference evidence="3" key="1">
    <citation type="submission" date="2015-08" db="EMBL/GenBank/DDBJ databases">
        <authorList>
            <person name="Babu N.S."/>
            <person name="Beckwith C.J."/>
            <person name="Beseler K.G."/>
            <person name="Brison A."/>
            <person name="Carone J.V."/>
            <person name="Caskin T.P."/>
            <person name="Diamond M."/>
            <person name="Durham M.E."/>
            <person name="Foxe J.M."/>
            <person name="Go M."/>
            <person name="Henderson B.A."/>
            <person name="Jones I.B."/>
            <person name="McGettigan J.A."/>
            <person name="Micheletti S.J."/>
            <person name="Nasrallah M.E."/>
            <person name="Ortiz D."/>
            <person name="Piller C.R."/>
            <person name="Privatt S.R."/>
            <person name="Schneider S.L."/>
            <person name="Sharp S."/>
            <person name="Smith T.C."/>
            <person name="Stanton J.D."/>
            <person name="Ullery H.E."/>
            <person name="Wilson R.J."/>
            <person name="Serrano M.G."/>
            <person name="Buck G."/>
            <person name="Lee V."/>
            <person name="Wang Y."/>
            <person name="Carvalho R."/>
            <person name="Voegtly L."/>
            <person name="Shi R."/>
            <person name="Duckworth R."/>
            <person name="Johnson A."/>
            <person name="Loviza R."/>
            <person name="Walstead R."/>
            <person name="Shah Z."/>
            <person name="Kiflezghi M."/>
            <person name="Wade K."/>
            <person name="Ball S.L."/>
            <person name="Bradley K.W."/>
            <person name="Asai D.J."/>
            <person name="Bowman C.A."/>
            <person name="Russell D.A."/>
            <person name="Pope W.H."/>
            <person name="Jacobs-Sera D."/>
            <person name="Hendrix R.W."/>
            <person name="Hatfull G.F."/>
        </authorList>
    </citation>
    <scope>NUCLEOTIDE SEQUENCE</scope>
</reference>
<evidence type="ECO:0000259" key="2">
    <source>
        <dbReference type="Pfam" id="PF01370"/>
    </source>
</evidence>
<dbReference type="AlphaFoldDB" id="A0A2P2CIL5"/>
<accession>A0A2P2CIL5</accession>
<proteinExistence type="predicted"/>
<evidence type="ECO:0000313" key="3">
    <source>
        <dbReference type="EMBL" id="CUR61767.1"/>
    </source>
</evidence>
<dbReference type="InterPro" id="IPR036291">
    <property type="entry name" value="NAD(P)-bd_dom_sf"/>
</dbReference>
<dbReference type="EMBL" id="CZKB01000025">
    <property type="protein sequence ID" value="CUR61767.1"/>
    <property type="molecule type" value="Genomic_DNA"/>
</dbReference>
<evidence type="ECO:0000256" key="1">
    <source>
        <dbReference type="SAM" id="MobiDB-lite"/>
    </source>
</evidence>
<dbReference type="SUPFAM" id="SSF51735">
    <property type="entry name" value="NAD(P)-binding Rossmann-fold domains"/>
    <property type="match status" value="1"/>
</dbReference>
<dbReference type="InterPro" id="IPR001509">
    <property type="entry name" value="Epimerase_deHydtase"/>
</dbReference>
<name>A0A2P2CIL5_9ZZZZ</name>
<dbReference type="Pfam" id="PF01370">
    <property type="entry name" value="Epimerase"/>
    <property type="match status" value="1"/>
</dbReference>
<gene>
    <name evidence="3" type="ORF">NOCA150067</name>
</gene>
<feature type="region of interest" description="Disordered" evidence="1">
    <location>
        <begin position="309"/>
        <end position="332"/>
    </location>
</feature>
<feature type="domain" description="NAD-dependent epimerase/dehydratase" evidence="2">
    <location>
        <begin position="4"/>
        <end position="211"/>
    </location>
</feature>
<sequence>MRLLILGGTNFVGRATALDALARGHDVTCLARGTRNTPPDGARHVVADRTTPGAYDAVAGERWDAVIDVATQPGQVRSAVAALSGSTDHWLHVSTISVYADHSVEGADEAAELLEPLAADEMGSMEDYGHAKVACEQAVTAAFGPERSLLARAGLIGGPGDLSGRTGYWPWRFAHPATDDGSVLVPVDPRCRTALIDVRDLAAWLVHCAGTGAAGPFDVIANAAPLAEHLAAAREAAGHTGPVVGVGPEWLEQHEVAQWYGPRSLPLWVGPEDSPGLASRPTTRALAAGLAPRPLADTLADVLAWEEGRDQPHGSGLTDEAELELVAETATR</sequence>